<gene>
    <name evidence="1" type="ORF">SUZIE_123470</name>
    <name evidence="2" type="ORF">SUZIE_136790</name>
</gene>
<dbReference type="Proteomes" id="UP001166674">
    <property type="component" value="Unassembled WGS sequence"/>
</dbReference>
<evidence type="ECO:0000313" key="3">
    <source>
        <dbReference type="Proteomes" id="UP001166674"/>
    </source>
</evidence>
<organism evidence="2 3">
    <name type="scientific">Sciurus carolinensis</name>
    <name type="common">Eastern gray squirrel</name>
    <dbReference type="NCBI Taxonomy" id="30640"/>
    <lineage>
        <taxon>Eukaryota</taxon>
        <taxon>Metazoa</taxon>
        <taxon>Chordata</taxon>
        <taxon>Craniata</taxon>
        <taxon>Vertebrata</taxon>
        <taxon>Euteleostomi</taxon>
        <taxon>Mammalia</taxon>
        <taxon>Eutheria</taxon>
        <taxon>Euarchontoglires</taxon>
        <taxon>Glires</taxon>
        <taxon>Rodentia</taxon>
        <taxon>Sciuromorpha</taxon>
        <taxon>Sciuridae</taxon>
        <taxon>Sciurinae</taxon>
        <taxon>Sciurini</taxon>
        <taxon>Sciurus</taxon>
    </lineage>
</organism>
<evidence type="ECO:0000313" key="2">
    <source>
        <dbReference type="EMBL" id="MBZ3876211.1"/>
    </source>
</evidence>
<sequence>MVTLQNRLQVLECQQSQQGSLEEMHGEQDAGQVQDLETKIKGITWLSKIYCVMMCSNVCLQLETLKHKGKPWVQPQQWEK</sequence>
<dbReference type="EMBL" id="JAATJV010206677">
    <property type="protein sequence ID" value="MBZ3873544.1"/>
    <property type="molecule type" value="Genomic_DNA"/>
</dbReference>
<evidence type="ECO:0000313" key="1">
    <source>
        <dbReference type="EMBL" id="MBZ3873544.1"/>
    </source>
</evidence>
<comment type="caution">
    <text evidence="2">The sequence shown here is derived from an EMBL/GenBank/DDBJ whole genome shotgun (WGS) entry which is preliminary data.</text>
</comment>
<protein>
    <submittedName>
        <fullName evidence="2">Uncharacterized protein</fullName>
    </submittedName>
</protein>
<name>A0AA41SXM3_SCICA</name>
<keyword evidence="3" id="KW-1185">Reference proteome</keyword>
<dbReference type="AlphaFoldDB" id="A0AA41SXM3"/>
<reference evidence="2" key="1">
    <citation type="submission" date="2020-03" db="EMBL/GenBank/DDBJ databases">
        <title>Studies in the Genomics of Life Span.</title>
        <authorList>
            <person name="Glass D."/>
        </authorList>
    </citation>
    <scope>NUCLEOTIDE SEQUENCE</scope>
    <source>
        <strain evidence="2">SUZIE</strain>
        <tissue evidence="2">Muscle</tissue>
    </source>
</reference>
<proteinExistence type="predicted"/>
<accession>A0AA41SXM3</accession>
<dbReference type="EMBL" id="JAATJV010269000">
    <property type="protein sequence ID" value="MBZ3876211.1"/>
    <property type="molecule type" value="Genomic_DNA"/>
</dbReference>